<dbReference type="SMART" id="SM00849">
    <property type="entry name" value="Lactamase_B"/>
    <property type="match status" value="1"/>
</dbReference>
<proteinExistence type="predicted"/>
<sequence length="264" mass="29893">MPIAASKPTGTLPRVVSPHLLWLGGCLPVEYRGETVYGHFSIYLVIGSEKTMLIDTGHPGHWPEVSKALKETLGDRKLDYIFPTHSEFPHAGLLPQLMELYPDALCVGDMRDWHLYYPELTDRMRHAEVGDYVDLGDRRICFVPAVWRDIPNTLWAFEDTDRVLFVSDSFAYLHYHHPGESDYFTSEIPLPEIGMIQFFNERALQWTRFTDVQTTFGDADYLLETLDPRLIAPAHGGIIDNPEVLTPHVKEGMTVEQIAAPAGA</sequence>
<dbReference type="Proteomes" id="UP000031521">
    <property type="component" value="Chromosome"/>
</dbReference>
<dbReference type="STRING" id="1208324.P73_2064"/>
<dbReference type="AlphaFoldDB" id="A0A0B5DUS3"/>
<protein>
    <submittedName>
        <fullName evidence="2">Flavoprotein</fullName>
    </submittedName>
</protein>
<dbReference type="InterPro" id="IPR036866">
    <property type="entry name" value="RibonucZ/Hydroxyglut_hydro"/>
</dbReference>
<dbReference type="InterPro" id="IPR045761">
    <property type="entry name" value="ODP_dom"/>
</dbReference>
<dbReference type="RefSeq" id="WP_043869515.1">
    <property type="nucleotide sequence ID" value="NZ_CP004393.1"/>
</dbReference>
<reference evidence="2 3" key="1">
    <citation type="journal article" date="2014" name="Int. J. Syst. Evol. Microbiol.">
        <title>Celeribacter indicus sp. nov., a polycyclic aromatic hydrocarbon-degrading bacterium from deep-sea sediment and reclassification of Huaishuia halophila as Celeribacter halophilus comb. nov.</title>
        <authorList>
            <person name="Lai Q."/>
            <person name="Cao J."/>
            <person name="Yuan J."/>
            <person name="Li F."/>
            <person name="Shao Z."/>
        </authorList>
    </citation>
    <scope>NUCLEOTIDE SEQUENCE [LARGE SCALE GENOMIC DNA]</scope>
    <source>
        <strain evidence="2">P73</strain>
    </source>
</reference>
<dbReference type="PROSITE" id="PS51257">
    <property type="entry name" value="PROKAR_LIPOPROTEIN"/>
    <property type="match status" value="1"/>
</dbReference>
<gene>
    <name evidence="2" type="ORF">P73_2064</name>
</gene>
<dbReference type="Pfam" id="PF19583">
    <property type="entry name" value="ODP"/>
    <property type="match status" value="1"/>
</dbReference>
<dbReference type="PANTHER" id="PTHR43717:SF1">
    <property type="entry name" value="ANAEROBIC NITRIC OXIDE REDUCTASE FLAVORUBREDOXIN"/>
    <property type="match status" value="1"/>
</dbReference>
<keyword evidence="3" id="KW-1185">Reference proteome</keyword>
<evidence type="ECO:0000259" key="1">
    <source>
        <dbReference type="SMART" id="SM00849"/>
    </source>
</evidence>
<dbReference type="SUPFAM" id="SSF56281">
    <property type="entry name" value="Metallo-hydrolase/oxidoreductase"/>
    <property type="match status" value="1"/>
</dbReference>
<dbReference type="KEGG" id="cid:P73_2064"/>
<name>A0A0B5DUS3_9RHOB</name>
<evidence type="ECO:0000313" key="3">
    <source>
        <dbReference type="Proteomes" id="UP000031521"/>
    </source>
</evidence>
<dbReference type="OrthoDB" id="7253658at2"/>
<dbReference type="EMBL" id="CP004393">
    <property type="protein sequence ID" value="AJE46779.1"/>
    <property type="molecule type" value="Genomic_DNA"/>
</dbReference>
<feature type="domain" description="Metallo-beta-lactamase" evidence="1">
    <location>
        <begin position="38"/>
        <end position="235"/>
    </location>
</feature>
<accession>A0A0B5DUS3</accession>
<evidence type="ECO:0000313" key="2">
    <source>
        <dbReference type="EMBL" id="AJE46779.1"/>
    </source>
</evidence>
<dbReference type="PANTHER" id="PTHR43717">
    <property type="entry name" value="ANAEROBIC NITRIC OXIDE REDUCTASE FLAVORUBREDOXIN"/>
    <property type="match status" value="1"/>
</dbReference>
<organism evidence="2 3">
    <name type="scientific">Celeribacter indicus</name>
    <dbReference type="NCBI Taxonomy" id="1208324"/>
    <lineage>
        <taxon>Bacteria</taxon>
        <taxon>Pseudomonadati</taxon>
        <taxon>Pseudomonadota</taxon>
        <taxon>Alphaproteobacteria</taxon>
        <taxon>Rhodobacterales</taxon>
        <taxon>Roseobacteraceae</taxon>
        <taxon>Celeribacter</taxon>
    </lineage>
</organism>
<dbReference type="Gene3D" id="3.60.15.10">
    <property type="entry name" value="Ribonuclease Z/Hydroxyacylglutathione hydrolase-like"/>
    <property type="match status" value="1"/>
</dbReference>
<dbReference type="HOGENOM" id="CLU_1249482_0_0_5"/>
<dbReference type="InterPro" id="IPR001279">
    <property type="entry name" value="Metallo-B-lactamas"/>
</dbReference>